<dbReference type="HOGENOM" id="CLU_1080876_0_0_10"/>
<gene>
    <name evidence="2" type="ORF">KAOT1_06037</name>
</gene>
<evidence type="ECO:0000313" key="2">
    <source>
        <dbReference type="EMBL" id="EDP94473.1"/>
    </source>
</evidence>
<keyword evidence="1" id="KW-0472">Membrane</keyword>
<dbReference type="RefSeq" id="WP_007093776.1">
    <property type="nucleotide sequence ID" value="NZ_CP142125.1"/>
</dbReference>
<dbReference type="STRING" id="391587.KAOT1_06037"/>
<reference evidence="2 3" key="1">
    <citation type="journal article" date="2011" name="J. Bacteriol.">
        <title>Genome sequence of the algicidal bacterium Kordia algicida OT-1.</title>
        <authorList>
            <person name="Lee H.S."/>
            <person name="Kang S.G."/>
            <person name="Kwon K.K."/>
            <person name="Lee J.H."/>
            <person name="Kim S.J."/>
        </authorList>
    </citation>
    <scope>NUCLEOTIDE SEQUENCE [LARGE SCALE GENOMIC DNA]</scope>
    <source>
        <strain evidence="2 3">OT-1</strain>
    </source>
</reference>
<dbReference type="OrthoDB" id="1440286at2"/>
<dbReference type="eggNOG" id="ENOG50348WG">
    <property type="taxonomic scope" value="Bacteria"/>
</dbReference>
<evidence type="ECO:0000256" key="1">
    <source>
        <dbReference type="SAM" id="Phobius"/>
    </source>
</evidence>
<proteinExistence type="predicted"/>
<keyword evidence="3" id="KW-1185">Reference proteome</keyword>
<sequence length="257" mass="29268">MGTIFILFIIFGLLILGGFAVLIAFVIKKATTPKTKEFIENEKETMRQNVLKDRKKLDPHKAEMYRYVTDAMVFNYTKAVTYAKLSGLIFNENRKAIVAFERIERGMHTKGHLVAMTKKQEFFYEFTGLEATFYVDDVLLGRFDKAGTIYNANNQPIGRAKHPIKASFDLHLFKTTHHRLGEGLFPLQLHGRQLATINVAPNYDDIGLVSSVTSVFEELGFGTPIITLTDIPTQEEEKWLLAFAIFETAFHGNWLIP</sequence>
<keyword evidence="1" id="KW-1133">Transmembrane helix</keyword>
<feature type="transmembrane region" description="Helical" evidence="1">
    <location>
        <begin position="6"/>
        <end position="27"/>
    </location>
</feature>
<organism evidence="2 3">
    <name type="scientific">Kordia algicida OT-1</name>
    <dbReference type="NCBI Taxonomy" id="391587"/>
    <lineage>
        <taxon>Bacteria</taxon>
        <taxon>Pseudomonadati</taxon>
        <taxon>Bacteroidota</taxon>
        <taxon>Flavobacteriia</taxon>
        <taxon>Flavobacteriales</taxon>
        <taxon>Flavobacteriaceae</taxon>
        <taxon>Kordia</taxon>
    </lineage>
</organism>
<dbReference type="EMBL" id="ABIB01000017">
    <property type="protein sequence ID" value="EDP94473.1"/>
    <property type="molecule type" value="Genomic_DNA"/>
</dbReference>
<name>A9EBH7_9FLAO</name>
<comment type="caution">
    <text evidence="2">The sequence shown here is derived from an EMBL/GenBank/DDBJ whole genome shotgun (WGS) entry which is preliminary data.</text>
</comment>
<evidence type="ECO:0000313" key="3">
    <source>
        <dbReference type="Proteomes" id="UP000002945"/>
    </source>
</evidence>
<keyword evidence="1" id="KW-0812">Transmembrane</keyword>
<accession>A9EBH7</accession>
<dbReference type="Proteomes" id="UP000002945">
    <property type="component" value="Unassembled WGS sequence"/>
</dbReference>
<dbReference type="AlphaFoldDB" id="A9EBH7"/>
<protein>
    <submittedName>
        <fullName evidence="2">Uncharacterized protein</fullName>
    </submittedName>
</protein>